<proteinExistence type="predicted"/>
<keyword evidence="1" id="KW-1133">Transmembrane helix</keyword>
<sequence length="140" mass="16757">MREFGKLLGWIGFWAYIILLLNFFVKYVNKRYINKLPKDKKKYADMYRFIMRYIVKYHRIIGIIAPVSIIGHFYFMYSYIGLSVPGLIATIIMFVTVLLGIYGVINKNIRGSWLKVHRFLAFILIFLVIFHVMFKRFLIL</sequence>
<organism evidence="2 3">
    <name type="scientific">Clostridium algifaecis</name>
    <dbReference type="NCBI Taxonomy" id="1472040"/>
    <lineage>
        <taxon>Bacteria</taxon>
        <taxon>Bacillati</taxon>
        <taxon>Bacillota</taxon>
        <taxon>Clostridia</taxon>
        <taxon>Eubacteriales</taxon>
        <taxon>Clostridiaceae</taxon>
        <taxon>Clostridium</taxon>
    </lineage>
</organism>
<accession>A0ABS4KTU8</accession>
<feature type="transmembrane region" description="Helical" evidence="1">
    <location>
        <begin position="86"/>
        <end position="105"/>
    </location>
</feature>
<comment type="caution">
    <text evidence="2">The sequence shown here is derived from an EMBL/GenBank/DDBJ whole genome shotgun (WGS) entry which is preliminary data.</text>
</comment>
<keyword evidence="1" id="KW-0812">Transmembrane</keyword>
<feature type="transmembrane region" description="Helical" evidence="1">
    <location>
        <begin position="117"/>
        <end position="134"/>
    </location>
</feature>
<dbReference type="EMBL" id="JAGGLM010000014">
    <property type="protein sequence ID" value="MBP2033445.1"/>
    <property type="molecule type" value="Genomic_DNA"/>
</dbReference>
<reference evidence="2 3" key="1">
    <citation type="submission" date="2021-03" db="EMBL/GenBank/DDBJ databases">
        <title>Genomic Encyclopedia of Type Strains, Phase IV (KMG-IV): sequencing the most valuable type-strain genomes for metagenomic binning, comparative biology and taxonomic classification.</title>
        <authorList>
            <person name="Goeker M."/>
        </authorList>
    </citation>
    <scope>NUCLEOTIDE SEQUENCE [LARGE SCALE GENOMIC DNA]</scope>
    <source>
        <strain evidence="2 3">DSM 28783</strain>
    </source>
</reference>
<feature type="transmembrane region" description="Helical" evidence="1">
    <location>
        <begin position="6"/>
        <end position="25"/>
    </location>
</feature>
<keyword evidence="3" id="KW-1185">Reference proteome</keyword>
<dbReference type="RefSeq" id="WP_209702600.1">
    <property type="nucleotide sequence ID" value="NZ_JAGGLM010000014.1"/>
</dbReference>
<dbReference type="Proteomes" id="UP001519307">
    <property type="component" value="Unassembled WGS sequence"/>
</dbReference>
<keyword evidence="1" id="KW-0472">Membrane</keyword>
<name>A0ABS4KTU8_9CLOT</name>
<protein>
    <submittedName>
        <fullName evidence="2">Succinate dehydrogenase hydrophobic anchor subunit</fullName>
    </submittedName>
</protein>
<evidence type="ECO:0000256" key="1">
    <source>
        <dbReference type="SAM" id="Phobius"/>
    </source>
</evidence>
<evidence type="ECO:0000313" key="3">
    <source>
        <dbReference type="Proteomes" id="UP001519307"/>
    </source>
</evidence>
<evidence type="ECO:0000313" key="2">
    <source>
        <dbReference type="EMBL" id="MBP2033445.1"/>
    </source>
</evidence>
<gene>
    <name evidence="2" type="ORF">J2Z42_002148</name>
</gene>
<feature type="transmembrane region" description="Helical" evidence="1">
    <location>
        <begin position="60"/>
        <end position="80"/>
    </location>
</feature>